<feature type="domain" description="Amidase" evidence="1">
    <location>
        <begin position="39"/>
        <end position="455"/>
    </location>
</feature>
<dbReference type="Proteomes" id="UP000800096">
    <property type="component" value="Unassembled WGS sequence"/>
</dbReference>
<reference evidence="2" key="1">
    <citation type="journal article" date="2020" name="Stud. Mycol.">
        <title>101 Dothideomycetes genomes: a test case for predicting lifestyles and emergence of pathogens.</title>
        <authorList>
            <person name="Haridas S."/>
            <person name="Albert R."/>
            <person name="Binder M."/>
            <person name="Bloem J."/>
            <person name="Labutti K."/>
            <person name="Salamov A."/>
            <person name="Andreopoulos B."/>
            <person name="Baker S."/>
            <person name="Barry K."/>
            <person name="Bills G."/>
            <person name="Bluhm B."/>
            <person name="Cannon C."/>
            <person name="Castanera R."/>
            <person name="Culley D."/>
            <person name="Daum C."/>
            <person name="Ezra D."/>
            <person name="Gonzalez J."/>
            <person name="Henrissat B."/>
            <person name="Kuo A."/>
            <person name="Liang C."/>
            <person name="Lipzen A."/>
            <person name="Lutzoni F."/>
            <person name="Magnuson J."/>
            <person name="Mondo S."/>
            <person name="Nolan M."/>
            <person name="Ohm R."/>
            <person name="Pangilinan J."/>
            <person name="Park H.-J."/>
            <person name="Ramirez L."/>
            <person name="Alfaro M."/>
            <person name="Sun H."/>
            <person name="Tritt A."/>
            <person name="Yoshinaga Y."/>
            <person name="Zwiers L.-H."/>
            <person name="Turgeon B."/>
            <person name="Goodwin S."/>
            <person name="Spatafora J."/>
            <person name="Crous P."/>
            <person name="Grigoriev I."/>
        </authorList>
    </citation>
    <scope>NUCLEOTIDE SEQUENCE</scope>
    <source>
        <strain evidence="2">HMLAC05119</strain>
    </source>
</reference>
<dbReference type="AlphaFoldDB" id="A0A6A5R4R1"/>
<dbReference type="Gene3D" id="3.90.1300.10">
    <property type="entry name" value="Amidase signature (AS) domain"/>
    <property type="match status" value="1"/>
</dbReference>
<accession>A0A6A5R4R1</accession>
<dbReference type="PANTHER" id="PTHR42678">
    <property type="entry name" value="AMIDASE"/>
    <property type="match status" value="1"/>
</dbReference>
<name>A0A6A5R4R1_AMPQU</name>
<dbReference type="SUPFAM" id="SSF75304">
    <property type="entry name" value="Amidase signature (AS) enzymes"/>
    <property type="match status" value="1"/>
</dbReference>
<dbReference type="PANTHER" id="PTHR42678:SF34">
    <property type="entry name" value="OS04G0183300 PROTEIN"/>
    <property type="match status" value="1"/>
</dbReference>
<evidence type="ECO:0000313" key="2">
    <source>
        <dbReference type="EMBL" id="KAF1922004.1"/>
    </source>
</evidence>
<dbReference type="Pfam" id="PF01425">
    <property type="entry name" value="Amidase"/>
    <property type="match status" value="1"/>
</dbReference>
<dbReference type="InterPro" id="IPR036928">
    <property type="entry name" value="AS_sf"/>
</dbReference>
<evidence type="ECO:0000259" key="1">
    <source>
        <dbReference type="Pfam" id="PF01425"/>
    </source>
</evidence>
<dbReference type="EMBL" id="ML979132">
    <property type="protein sequence ID" value="KAF1922004.1"/>
    <property type="molecule type" value="Genomic_DNA"/>
</dbReference>
<protein>
    <submittedName>
        <fullName evidence="2">Amidase signature domain-containing protein</fullName>
    </submittedName>
</protein>
<dbReference type="OrthoDB" id="566138at2759"/>
<evidence type="ECO:0000313" key="3">
    <source>
        <dbReference type="Proteomes" id="UP000800096"/>
    </source>
</evidence>
<dbReference type="InterPro" id="IPR023631">
    <property type="entry name" value="Amidase_dom"/>
</dbReference>
<organism evidence="2 3">
    <name type="scientific">Ampelomyces quisqualis</name>
    <name type="common">Powdery mildew agent</name>
    <dbReference type="NCBI Taxonomy" id="50730"/>
    <lineage>
        <taxon>Eukaryota</taxon>
        <taxon>Fungi</taxon>
        <taxon>Dikarya</taxon>
        <taxon>Ascomycota</taxon>
        <taxon>Pezizomycotina</taxon>
        <taxon>Dothideomycetes</taxon>
        <taxon>Pleosporomycetidae</taxon>
        <taxon>Pleosporales</taxon>
        <taxon>Pleosporineae</taxon>
        <taxon>Phaeosphaeriaceae</taxon>
        <taxon>Ampelomyces</taxon>
    </lineage>
</organism>
<sequence length="525" mass="55504">MTTNFPPNPSPRPTIPPLRHATLSNLHHALSHHSVTPTDLVQAYTHRIHETNSQFHAVIQLNPTALADAHTLNHTPHPATRLHGIPILLKDNIPTLDATNTTCGSLALVGARPASEAAVVTALRRAGAIVLGKANMAQWSGFRSTSGCSGWSARGGQGVGVYCCGMKASGSSGGCAVGVALGLCGAAVGTETCYSIVSPAEKAGVVGFKPTRGLISSEGIIGASKRLDTVGFLTRCVEDAVTMVVAVVCQSEHLAPVERSKAVQGIAVACLKIALSGVRIGVPWNLSDLKTLHRDKFEPFKRALDALECAGATIVHNVIISGAEEYEALSPSEKQIILDTDMKIAINSYLSSLTTNPQNIHDLRDLIEFTKSCPGEEYPHRNVEGLERAQATDADDELYQSMLAKDEYFAGEGGIDGALNRHECNVLLIPTLSVTLQTFAAKAGSPVMSVPMGSFAEGTEVEVDAKNGLVNIAPGIPFSAYIFGRAASDEDVLKVGYVLEQMVDVGENLVPYLEPTTEVVDVQSS</sequence>
<proteinExistence type="predicted"/>
<keyword evidence="3" id="KW-1185">Reference proteome</keyword>
<gene>
    <name evidence="2" type="ORF">BDU57DRAFT_564300</name>
</gene>